<comment type="caution">
    <text evidence="1">The sequence shown here is derived from an EMBL/GenBank/DDBJ whole genome shotgun (WGS) entry which is preliminary data.</text>
</comment>
<sequence length="229" mass="24738">MDSRLRSAVDASVSWYEDLCALHGVGSVLTDGLWSALEPPPPLHSDAVAVEPEVTTGQVLARLDGRERCGVKDSFATMDLGGEGMELLFSATWLHRDAEPGRRRALPAGWVAVSSPQELSEWTALHDTRDVLLPALLRRAHFRILARYAEGRIVAGAVVRLGSGAVDVSNVYAVPGHRVDWGELAAVAGAFFPDRPLVGYERGDALAAALDGGFVPVGELRVWVRQRPR</sequence>
<dbReference type="Proteomes" id="UP000609879">
    <property type="component" value="Unassembled WGS sequence"/>
</dbReference>
<keyword evidence="2" id="KW-1185">Reference proteome</keyword>
<gene>
    <name evidence="1" type="ORF">Ade02nite_55720</name>
</gene>
<reference evidence="1 2" key="1">
    <citation type="submission" date="2021-01" db="EMBL/GenBank/DDBJ databases">
        <title>Whole genome shotgun sequence of Actinoplanes deccanensis NBRC 13994.</title>
        <authorList>
            <person name="Komaki H."/>
            <person name="Tamura T."/>
        </authorList>
    </citation>
    <scope>NUCLEOTIDE SEQUENCE [LARGE SCALE GENOMIC DNA]</scope>
    <source>
        <strain evidence="1 2">NBRC 13994</strain>
    </source>
</reference>
<evidence type="ECO:0008006" key="3">
    <source>
        <dbReference type="Google" id="ProtNLM"/>
    </source>
</evidence>
<evidence type="ECO:0000313" key="2">
    <source>
        <dbReference type="Proteomes" id="UP000609879"/>
    </source>
</evidence>
<dbReference type="RefSeq" id="WP_344300438.1">
    <property type="nucleotide sequence ID" value="NZ_BAAABO010000020.1"/>
</dbReference>
<accession>A0ABQ3YAC7</accession>
<dbReference type="EMBL" id="BOMI01000112">
    <property type="protein sequence ID" value="GID76931.1"/>
    <property type="molecule type" value="Genomic_DNA"/>
</dbReference>
<name>A0ABQ3YAC7_9ACTN</name>
<organism evidence="1 2">
    <name type="scientific">Paractinoplanes deccanensis</name>
    <dbReference type="NCBI Taxonomy" id="113561"/>
    <lineage>
        <taxon>Bacteria</taxon>
        <taxon>Bacillati</taxon>
        <taxon>Actinomycetota</taxon>
        <taxon>Actinomycetes</taxon>
        <taxon>Micromonosporales</taxon>
        <taxon>Micromonosporaceae</taxon>
        <taxon>Paractinoplanes</taxon>
    </lineage>
</organism>
<proteinExistence type="predicted"/>
<protein>
    <recommendedName>
        <fullName evidence="3">GNAT family N-acetyltransferase</fullName>
    </recommendedName>
</protein>
<evidence type="ECO:0000313" key="1">
    <source>
        <dbReference type="EMBL" id="GID76931.1"/>
    </source>
</evidence>